<gene>
    <name evidence="2" type="ORF">MTY_2382</name>
</gene>
<dbReference type="InterPro" id="IPR036163">
    <property type="entry name" value="HMA_dom_sf"/>
</dbReference>
<dbReference type="PROSITE" id="PS50846">
    <property type="entry name" value="HMA_2"/>
    <property type="match status" value="1"/>
</dbReference>
<dbReference type="GO" id="GO:0046872">
    <property type="term" value="F:metal ion binding"/>
    <property type="evidence" value="ECO:0007669"/>
    <property type="project" value="InterPro"/>
</dbReference>
<dbReference type="CDD" id="cd00371">
    <property type="entry name" value="HMA"/>
    <property type="match status" value="1"/>
</dbReference>
<accession>A0A0S6UD94</accession>
<dbReference type="SUPFAM" id="SSF55008">
    <property type="entry name" value="HMA, heavy metal-associated domain"/>
    <property type="match status" value="1"/>
</dbReference>
<sequence>MEAGEQVAHPEKRGGFKMSWYSQQARGFLQRQLQNLQYGYTSENRQVTMTLIISDMKTDEDCQKIGNTLRNLPGVVSVNIIPGYRRVTVTYNLPQMNLETIGYHITRLGYHYIQKA</sequence>
<dbReference type="Proteomes" id="UP000063718">
    <property type="component" value="Unassembled WGS sequence"/>
</dbReference>
<dbReference type="EMBL" id="DF238840">
    <property type="protein sequence ID" value="GAF27041.1"/>
    <property type="molecule type" value="Genomic_DNA"/>
</dbReference>
<evidence type="ECO:0000313" key="2">
    <source>
        <dbReference type="EMBL" id="GAF27041.1"/>
    </source>
</evidence>
<dbReference type="Gene3D" id="3.30.70.100">
    <property type="match status" value="1"/>
</dbReference>
<reference evidence="2" key="1">
    <citation type="journal article" date="2014" name="Gene">
        <title>Genome-guided analysis of transformation efficiency and carbon dioxide assimilation by Moorella thermoacetica Y72.</title>
        <authorList>
            <person name="Tsukahara K."/>
            <person name="Kita A."/>
            <person name="Nakashimada Y."/>
            <person name="Hoshino T."/>
            <person name="Murakami K."/>
        </authorList>
    </citation>
    <scope>NUCLEOTIDE SEQUENCE [LARGE SCALE GENOMIC DNA]</scope>
    <source>
        <strain evidence="2">Y72</strain>
    </source>
</reference>
<protein>
    <submittedName>
        <fullName evidence="2">Cation transport ATPase</fullName>
    </submittedName>
</protein>
<feature type="domain" description="HMA" evidence="1">
    <location>
        <begin position="47"/>
        <end position="113"/>
    </location>
</feature>
<proteinExistence type="predicted"/>
<organism evidence="2">
    <name type="scientific">Moorella thermoacetica Y72</name>
    <dbReference type="NCBI Taxonomy" id="1325331"/>
    <lineage>
        <taxon>Bacteria</taxon>
        <taxon>Bacillati</taxon>
        <taxon>Bacillota</taxon>
        <taxon>Clostridia</taxon>
        <taxon>Neomoorellales</taxon>
        <taxon>Neomoorellaceae</taxon>
        <taxon>Neomoorella</taxon>
    </lineage>
</organism>
<evidence type="ECO:0000259" key="1">
    <source>
        <dbReference type="PROSITE" id="PS50846"/>
    </source>
</evidence>
<name>A0A0S6UD94_NEOTH</name>
<dbReference type="AlphaFoldDB" id="A0A0S6UD94"/>
<dbReference type="InterPro" id="IPR006121">
    <property type="entry name" value="HMA_dom"/>
</dbReference>